<evidence type="ECO:0000259" key="19">
    <source>
        <dbReference type="Pfam" id="PF02096"/>
    </source>
</evidence>
<evidence type="ECO:0000256" key="12">
    <source>
        <dbReference type="ARBA" id="ARBA00026028"/>
    </source>
</evidence>
<dbReference type="InterPro" id="IPR028055">
    <property type="entry name" value="YidC/Oxa/ALB_C"/>
</dbReference>
<proteinExistence type="inferred from homology"/>
<evidence type="ECO:0000256" key="13">
    <source>
        <dbReference type="ARBA" id="ARBA00031538"/>
    </source>
</evidence>
<keyword evidence="4" id="KW-0813">Transport</keyword>
<feature type="transmembrane region" description="Helical" evidence="18">
    <location>
        <begin position="237"/>
        <end position="263"/>
    </location>
</feature>
<keyword evidence="5" id="KW-1003">Cell membrane</keyword>
<evidence type="ECO:0000256" key="18">
    <source>
        <dbReference type="SAM" id="Phobius"/>
    </source>
</evidence>
<dbReference type="PANTHER" id="PTHR12428">
    <property type="entry name" value="OXA1"/>
    <property type="match status" value="1"/>
</dbReference>
<feature type="transmembrane region" description="Helical" evidence="18">
    <location>
        <begin position="31"/>
        <end position="52"/>
    </location>
</feature>
<dbReference type="KEGG" id="cik:H0194_05710"/>
<evidence type="ECO:0000313" key="21">
    <source>
        <dbReference type="Proteomes" id="UP000515743"/>
    </source>
</evidence>
<evidence type="ECO:0000256" key="2">
    <source>
        <dbReference type="ARBA" id="ARBA00010527"/>
    </source>
</evidence>
<evidence type="ECO:0000256" key="1">
    <source>
        <dbReference type="ARBA" id="ARBA00004651"/>
    </source>
</evidence>
<dbReference type="GO" id="GO:0015031">
    <property type="term" value="P:protein transport"/>
    <property type="evidence" value="ECO:0007669"/>
    <property type="project" value="UniProtKB-KW"/>
</dbReference>
<dbReference type="Proteomes" id="UP000515743">
    <property type="component" value="Chromosome"/>
</dbReference>
<keyword evidence="21" id="KW-1185">Reference proteome</keyword>
<sequence>MLNIIYWPISALLWFWREVLSFVMDENSGFTWILAIVLMTWTLKALLVKPTINQMRSSRKMQEIQPKIQAVRDRYKNDRTKAAEEMQRIYKEENFRPMAGCLPLIAQMPMFIGLFHVVRSFDRTGERTGNMSVEANRETANYIFKPEDVQSFLDARVGGVPLSATLRGNTKLLENVDTTQVAMIIIPLVLVIAVLTHVNARMMQSRQQARKAAGKVSQPTGENAQMMQQQMEMMNKMMLWFMPIMVISGAFIWSIGLLFYMFANTVWTTVQSRVVYAIMDREEEAEEQAKIEAKRTTAPKPGARKADKRSKKQRKQG</sequence>
<dbReference type="RefSeq" id="WP_185175009.1">
    <property type="nucleotide sequence ID" value="NZ_CP059404.1"/>
</dbReference>
<dbReference type="GO" id="GO:0051205">
    <property type="term" value="P:protein insertion into membrane"/>
    <property type="evidence" value="ECO:0007669"/>
    <property type="project" value="TreeGrafter"/>
</dbReference>
<gene>
    <name evidence="20" type="primary">yidC</name>
    <name evidence="20" type="ORF">H0194_05710</name>
</gene>
<protein>
    <recommendedName>
        <fullName evidence="3">Membrane protein insertase YidC</fullName>
    </recommendedName>
    <alternativeName>
        <fullName evidence="15">Foldase YidC</fullName>
    </alternativeName>
    <alternativeName>
        <fullName evidence="14">Membrane integrase YidC</fullName>
    </alternativeName>
    <alternativeName>
        <fullName evidence="13">Membrane protein YidC</fullName>
    </alternativeName>
</protein>
<evidence type="ECO:0000256" key="11">
    <source>
        <dbReference type="ARBA" id="ARBA00025034"/>
    </source>
</evidence>
<comment type="function">
    <text evidence="11">Required for the insertion and/or proper folding and/or complex formation of integral membrane proteins into the membrane. Involved in integration of membrane proteins that insert both dependently and independently of the Sec translocase complex, as well as at least some lipoproteins. Aids folding of multispanning membrane proteins.</text>
</comment>
<dbReference type="EMBL" id="CP059404">
    <property type="protein sequence ID" value="QNE88618.1"/>
    <property type="molecule type" value="Genomic_DNA"/>
</dbReference>
<evidence type="ECO:0000256" key="17">
    <source>
        <dbReference type="SAM" id="MobiDB-lite"/>
    </source>
</evidence>
<comment type="subcellular location">
    <subcellularLocation>
        <location evidence="1">Cell membrane</location>
        <topology evidence="1">Multi-pass membrane protein</topology>
    </subcellularLocation>
    <subcellularLocation>
        <location evidence="16">Membrane</location>
        <topology evidence="16">Multi-pass membrane protein</topology>
    </subcellularLocation>
</comment>
<dbReference type="GO" id="GO:0005886">
    <property type="term" value="C:plasma membrane"/>
    <property type="evidence" value="ECO:0007669"/>
    <property type="project" value="UniProtKB-SubCell"/>
</dbReference>
<evidence type="ECO:0000313" key="20">
    <source>
        <dbReference type="EMBL" id="QNE88618.1"/>
    </source>
</evidence>
<evidence type="ECO:0000256" key="8">
    <source>
        <dbReference type="ARBA" id="ARBA00022989"/>
    </source>
</evidence>
<dbReference type="CDD" id="cd20070">
    <property type="entry name" value="5TM_YidC_Alb3"/>
    <property type="match status" value="1"/>
</dbReference>
<keyword evidence="9 18" id="KW-0472">Membrane</keyword>
<comment type="similarity">
    <text evidence="2">Belongs to the OXA1/ALB3/YidC family. Type 1 subfamily.</text>
</comment>
<dbReference type="InterPro" id="IPR047196">
    <property type="entry name" value="YidC_ALB_C"/>
</dbReference>
<dbReference type="InterPro" id="IPR001708">
    <property type="entry name" value="YidC/ALB3/OXA1/COX18"/>
</dbReference>
<evidence type="ECO:0000256" key="5">
    <source>
        <dbReference type="ARBA" id="ARBA00022475"/>
    </source>
</evidence>
<evidence type="ECO:0000256" key="10">
    <source>
        <dbReference type="ARBA" id="ARBA00023186"/>
    </source>
</evidence>
<accession>A0A7G7CM02</accession>
<dbReference type="Pfam" id="PF02096">
    <property type="entry name" value="60KD_IMP"/>
    <property type="match status" value="1"/>
</dbReference>
<keyword evidence="10" id="KW-0143">Chaperone</keyword>
<comment type="subunit">
    <text evidence="12">Interacts with the Sec translocase complex via SecD. Specifically interacts with transmembrane segments of nascent integral membrane proteins during membrane integration.</text>
</comment>
<evidence type="ECO:0000256" key="4">
    <source>
        <dbReference type="ARBA" id="ARBA00022448"/>
    </source>
</evidence>
<keyword evidence="8 18" id="KW-1133">Transmembrane helix</keyword>
<keyword evidence="7" id="KW-0653">Protein transport</keyword>
<evidence type="ECO:0000256" key="6">
    <source>
        <dbReference type="ARBA" id="ARBA00022692"/>
    </source>
</evidence>
<evidence type="ECO:0000256" key="14">
    <source>
        <dbReference type="ARBA" id="ARBA00033245"/>
    </source>
</evidence>
<dbReference type="NCBIfam" id="NF002899">
    <property type="entry name" value="PRK03449.1"/>
    <property type="match status" value="1"/>
</dbReference>
<keyword evidence="6 16" id="KW-0812">Transmembrane</keyword>
<organism evidence="20 21">
    <name type="scientific">Corynebacterium incognita</name>
    <dbReference type="NCBI Taxonomy" id="2754725"/>
    <lineage>
        <taxon>Bacteria</taxon>
        <taxon>Bacillati</taxon>
        <taxon>Actinomycetota</taxon>
        <taxon>Actinomycetes</taxon>
        <taxon>Mycobacteriales</taxon>
        <taxon>Corynebacteriaceae</taxon>
        <taxon>Corynebacterium</taxon>
    </lineage>
</organism>
<dbReference type="NCBIfam" id="TIGR03592">
    <property type="entry name" value="yidC_oxa1_cterm"/>
    <property type="match status" value="1"/>
</dbReference>
<evidence type="ECO:0000256" key="3">
    <source>
        <dbReference type="ARBA" id="ARBA00015325"/>
    </source>
</evidence>
<evidence type="ECO:0000256" key="15">
    <source>
        <dbReference type="ARBA" id="ARBA00033342"/>
    </source>
</evidence>
<dbReference type="GO" id="GO:0032977">
    <property type="term" value="F:membrane insertase activity"/>
    <property type="evidence" value="ECO:0007669"/>
    <property type="project" value="InterPro"/>
</dbReference>
<feature type="region of interest" description="Disordered" evidence="17">
    <location>
        <begin position="287"/>
        <end position="317"/>
    </location>
</feature>
<evidence type="ECO:0000256" key="7">
    <source>
        <dbReference type="ARBA" id="ARBA00022927"/>
    </source>
</evidence>
<reference evidence="20 21" key="1">
    <citation type="submission" date="2020-07" db="EMBL/GenBank/DDBJ databases">
        <title>Complete genome and description of Corynebacterium incognita strain Marseille-Q3630 sp. nov.</title>
        <authorList>
            <person name="Boxberger M."/>
        </authorList>
    </citation>
    <scope>NUCLEOTIDE SEQUENCE [LARGE SCALE GENOMIC DNA]</scope>
    <source>
        <strain evidence="20 21">Marseille-Q3630</strain>
    </source>
</reference>
<dbReference type="AlphaFoldDB" id="A0A7G7CM02"/>
<feature type="compositionally biased region" description="Basic residues" evidence="17">
    <location>
        <begin position="302"/>
        <end position="317"/>
    </location>
</feature>
<feature type="transmembrane region" description="Helical" evidence="18">
    <location>
        <begin position="181"/>
        <end position="200"/>
    </location>
</feature>
<dbReference type="PANTHER" id="PTHR12428:SF65">
    <property type="entry name" value="CYTOCHROME C OXIDASE ASSEMBLY PROTEIN COX18, MITOCHONDRIAL"/>
    <property type="match status" value="1"/>
</dbReference>
<name>A0A7G7CM02_9CORY</name>
<feature type="transmembrane region" description="Helical" evidence="18">
    <location>
        <begin position="98"/>
        <end position="118"/>
    </location>
</feature>
<feature type="domain" description="Membrane insertase YidC/Oxa/ALB C-terminal" evidence="19">
    <location>
        <begin position="32"/>
        <end position="276"/>
    </location>
</feature>
<evidence type="ECO:0000256" key="16">
    <source>
        <dbReference type="RuleBase" id="RU003945"/>
    </source>
</evidence>
<evidence type="ECO:0000256" key="9">
    <source>
        <dbReference type="ARBA" id="ARBA00023136"/>
    </source>
</evidence>